<organism evidence="3 5">
    <name type="scientific">Didymodactylos carnosus</name>
    <dbReference type="NCBI Taxonomy" id="1234261"/>
    <lineage>
        <taxon>Eukaryota</taxon>
        <taxon>Metazoa</taxon>
        <taxon>Spiralia</taxon>
        <taxon>Gnathifera</taxon>
        <taxon>Rotifera</taxon>
        <taxon>Eurotatoria</taxon>
        <taxon>Bdelloidea</taxon>
        <taxon>Philodinida</taxon>
        <taxon>Philodinidae</taxon>
        <taxon>Didymodactylos</taxon>
    </lineage>
</organism>
<feature type="domain" description="BEN" evidence="2">
    <location>
        <begin position="152"/>
        <end position="257"/>
    </location>
</feature>
<sequence length="264" mass="29753">SSALTSGQRAVVIRSQTHAADNDNLQNTQIVVATRKRHHGSTFTVTDNAGERAAALDDDEGGYTTNFARDDPDRSTVKKRQNTYQQRQQQQQREMNNDLSSSSSSSTESSNTSSFNSSYHHSGTQNSLDKLANSISAQFVSFGKELLSIKKHTKELIYTSVSGDINLSEVRGNTPAEYGREVMRKLFTDEELATKIMPQIKKKNTTNREILDKEKLNVLKEAIICQFKIKPESFARYYETVLLNSFRDLCSNTRSKLRKEGRVI</sequence>
<gene>
    <name evidence="3" type="ORF">OVA965_LOCUS36406</name>
    <name evidence="4" type="ORF">TMI583_LOCUS37412</name>
</gene>
<dbReference type="EMBL" id="CAJOBA010054860">
    <property type="protein sequence ID" value="CAF4278352.1"/>
    <property type="molecule type" value="Genomic_DNA"/>
</dbReference>
<reference evidence="3" key="1">
    <citation type="submission" date="2021-02" db="EMBL/GenBank/DDBJ databases">
        <authorList>
            <person name="Nowell W R."/>
        </authorList>
    </citation>
    <scope>NUCLEOTIDE SEQUENCE</scope>
</reference>
<dbReference type="Proteomes" id="UP000677228">
    <property type="component" value="Unassembled WGS sequence"/>
</dbReference>
<dbReference type="GO" id="GO:0003677">
    <property type="term" value="F:DNA binding"/>
    <property type="evidence" value="ECO:0007669"/>
    <property type="project" value="InterPro"/>
</dbReference>
<dbReference type="PROSITE" id="PS51457">
    <property type="entry name" value="BEN"/>
    <property type="match status" value="1"/>
</dbReference>
<feature type="non-terminal residue" evidence="3">
    <location>
        <position position="264"/>
    </location>
</feature>
<dbReference type="InterPro" id="IPR018379">
    <property type="entry name" value="BEN_domain"/>
</dbReference>
<evidence type="ECO:0000313" key="4">
    <source>
        <dbReference type="EMBL" id="CAF4278352.1"/>
    </source>
</evidence>
<dbReference type="Proteomes" id="UP000682733">
    <property type="component" value="Unassembled WGS sequence"/>
</dbReference>
<evidence type="ECO:0000313" key="5">
    <source>
        <dbReference type="Proteomes" id="UP000677228"/>
    </source>
</evidence>
<feature type="compositionally biased region" description="Low complexity" evidence="1">
    <location>
        <begin position="100"/>
        <end position="118"/>
    </location>
</feature>
<evidence type="ECO:0000313" key="3">
    <source>
        <dbReference type="EMBL" id="CAF1488995.1"/>
    </source>
</evidence>
<dbReference type="AlphaFoldDB" id="A0A8S2FJH4"/>
<accession>A0A8S2FJH4</accession>
<protein>
    <recommendedName>
        <fullName evidence="2">BEN domain-containing protein</fullName>
    </recommendedName>
</protein>
<dbReference type="EMBL" id="CAJNOK010032912">
    <property type="protein sequence ID" value="CAF1488995.1"/>
    <property type="molecule type" value="Genomic_DNA"/>
</dbReference>
<evidence type="ECO:0000256" key="1">
    <source>
        <dbReference type="SAM" id="MobiDB-lite"/>
    </source>
</evidence>
<name>A0A8S2FJH4_9BILA</name>
<comment type="caution">
    <text evidence="3">The sequence shown here is derived from an EMBL/GenBank/DDBJ whole genome shotgun (WGS) entry which is preliminary data.</text>
</comment>
<feature type="region of interest" description="Disordered" evidence="1">
    <location>
        <begin position="54"/>
        <end position="125"/>
    </location>
</feature>
<evidence type="ECO:0000259" key="2">
    <source>
        <dbReference type="PROSITE" id="PS51457"/>
    </source>
</evidence>
<proteinExistence type="predicted"/>